<organism evidence="2 3">
    <name type="scientific">Knipowitschia caucasica</name>
    <name type="common">Caucasian dwarf goby</name>
    <name type="synonym">Pomatoschistus caucasicus</name>
    <dbReference type="NCBI Taxonomy" id="637954"/>
    <lineage>
        <taxon>Eukaryota</taxon>
        <taxon>Metazoa</taxon>
        <taxon>Chordata</taxon>
        <taxon>Craniata</taxon>
        <taxon>Vertebrata</taxon>
        <taxon>Euteleostomi</taxon>
        <taxon>Actinopterygii</taxon>
        <taxon>Neopterygii</taxon>
        <taxon>Teleostei</taxon>
        <taxon>Neoteleostei</taxon>
        <taxon>Acanthomorphata</taxon>
        <taxon>Gobiaria</taxon>
        <taxon>Gobiiformes</taxon>
        <taxon>Gobioidei</taxon>
        <taxon>Gobiidae</taxon>
        <taxon>Gobiinae</taxon>
        <taxon>Knipowitschia</taxon>
    </lineage>
</organism>
<dbReference type="PANTHER" id="PTHR46169">
    <property type="entry name" value="DNA REPLICATION-RELATED ELEMENT FACTOR, ISOFORM A"/>
    <property type="match status" value="1"/>
</dbReference>
<dbReference type="GO" id="GO:0005634">
    <property type="term" value="C:nucleus"/>
    <property type="evidence" value="ECO:0007669"/>
    <property type="project" value="TreeGrafter"/>
</dbReference>
<evidence type="ECO:0000313" key="3">
    <source>
        <dbReference type="Proteomes" id="UP001497482"/>
    </source>
</evidence>
<reference evidence="2 3" key="1">
    <citation type="submission" date="2024-04" db="EMBL/GenBank/DDBJ databases">
        <authorList>
            <person name="Waldvogel A.-M."/>
            <person name="Schoenle A."/>
        </authorList>
    </citation>
    <scope>NUCLEOTIDE SEQUENCE [LARGE SCALE GENOMIC DNA]</scope>
</reference>
<evidence type="ECO:0000313" key="2">
    <source>
        <dbReference type="EMBL" id="CAL1569877.1"/>
    </source>
</evidence>
<dbReference type="Proteomes" id="UP001497482">
    <property type="component" value="Chromosome 1"/>
</dbReference>
<dbReference type="InterPro" id="IPR052717">
    <property type="entry name" value="Vacuolar_transposase_reg"/>
</dbReference>
<feature type="region of interest" description="Disordered" evidence="1">
    <location>
        <begin position="1"/>
        <end position="34"/>
    </location>
</feature>
<keyword evidence="3" id="KW-1185">Reference proteome</keyword>
<dbReference type="EMBL" id="OZ035823">
    <property type="protein sequence ID" value="CAL1569877.1"/>
    <property type="molecule type" value="Genomic_DNA"/>
</dbReference>
<sequence length="287" mass="31445">MHSHMRAKHPCESGGPSSQQQSIASFATRRRTCDDRRAEQTASLISKMIAKDMLPISFVEDRAFTKLSDARTLELTDNSWSVMEELMPVLHSLKHATTALCGESAVSISMVYPVTATLISKHLKENEGESPKVSQFKRSVSASLERRLAPTDVCSAGKVAYIASFLDPRHKHLRFTSDDVKVAVQAKVSDLLSSRPEPELVEAVAVEPEETELRAKKPRSDAASVSAIAALFGEDYYKEDTTDIESELNRYCQDKCPPPQIDPMDCMASGQTGALLLERGAASGLLC</sequence>
<dbReference type="PANTHER" id="PTHR46169:SF29">
    <property type="entry name" value="DNA REPLICATION-RELATED ELEMENT FACTOR, ISOFORM A"/>
    <property type="match status" value="1"/>
</dbReference>
<dbReference type="InterPro" id="IPR012337">
    <property type="entry name" value="RNaseH-like_sf"/>
</dbReference>
<gene>
    <name evidence="2" type="ORF">KC01_LOCUS2243</name>
</gene>
<evidence type="ECO:0000256" key="1">
    <source>
        <dbReference type="SAM" id="MobiDB-lite"/>
    </source>
</evidence>
<dbReference type="SUPFAM" id="SSF53098">
    <property type="entry name" value="Ribonuclease H-like"/>
    <property type="match status" value="1"/>
</dbReference>
<protein>
    <submittedName>
        <fullName evidence="2">Uncharacterized protein</fullName>
    </submittedName>
</protein>
<dbReference type="GO" id="GO:0006357">
    <property type="term" value="P:regulation of transcription by RNA polymerase II"/>
    <property type="evidence" value="ECO:0007669"/>
    <property type="project" value="TreeGrafter"/>
</dbReference>
<name>A0AAV2J1Y1_KNICA</name>
<proteinExistence type="predicted"/>
<feature type="compositionally biased region" description="Polar residues" evidence="1">
    <location>
        <begin position="15"/>
        <end position="25"/>
    </location>
</feature>
<accession>A0AAV2J1Y1</accession>
<dbReference type="AlphaFoldDB" id="A0AAV2J1Y1"/>